<keyword evidence="7 10" id="KW-0648">Protein biosynthesis</keyword>
<protein>
    <recommendedName>
        <fullName evidence="3">tryptophan--tRNA ligase</fullName>
        <ecNumber evidence="3">6.1.1.2</ecNumber>
    </recommendedName>
    <alternativeName>
        <fullName evidence="9">Tryptophanyl-tRNA synthetase</fullName>
    </alternativeName>
</protein>
<evidence type="ECO:0000256" key="6">
    <source>
        <dbReference type="ARBA" id="ARBA00022840"/>
    </source>
</evidence>
<dbReference type="CDD" id="cd00806">
    <property type="entry name" value="TrpRS_core"/>
    <property type="match status" value="1"/>
</dbReference>
<comment type="subcellular location">
    <subcellularLocation>
        <location evidence="1">Mitochondrion</location>
    </subcellularLocation>
</comment>
<proteinExistence type="inferred from homology"/>
<dbReference type="PANTHER" id="PTHR43766">
    <property type="entry name" value="TRYPTOPHAN--TRNA LIGASE, MITOCHONDRIAL"/>
    <property type="match status" value="1"/>
</dbReference>
<evidence type="ECO:0000313" key="13">
    <source>
        <dbReference type="Proteomes" id="UP000053789"/>
    </source>
</evidence>
<dbReference type="EC" id="6.1.1.2" evidence="3"/>
<dbReference type="HOGENOM" id="CLU_029244_1_3_1"/>
<dbReference type="RefSeq" id="XP_016625148.1">
    <property type="nucleotide sequence ID" value="XM_016757899.1"/>
</dbReference>
<keyword evidence="6 10" id="KW-0067">ATP-binding</keyword>
<evidence type="ECO:0000256" key="3">
    <source>
        <dbReference type="ARBA" id="ARBA00013161"/>
    </source>
</evidence>
<feature type="compositionally biased region" description="Basic and acidic residues" evidence="11">
    <location>
        <begin position="483"/>
        <end position="499"/>
    </location>
</feature>
<dbReference type="GO" id="GO:0005524">
    <property type="term" value="F:ATP binding"/>
    <property type="evidence" value="ECO:0007669"/>
    <property type="project" value="UniProtKB-KW"/>
</dbReference>
<dbReference type="InterPro" id="IPR002305">
    <property type="entry name" value="aa-tRNA-synth_Ic"/>
</dbReference>
<dbReference type="Gene3D" id="1.10.240.10">
    <property type="entry name" value="Tyrosyl-Transfer RNA Synthetase"/>
    <property type="match status" value="1"/>
</dbReference>
<dbReference type="SUPFAM" id="SSF52374">
    <property type="entry name" value="Nucleotidylyl transferase"/>
    <property type="match status" value="1"/>
</dbReference>
<comment type="similarity">
    <text evidence="2 10">Belongs to the class-I aminoacyl-tRNA synthetase family.</text>
</comment>
<dbReference type="Pfam" id="PF00579">
    <property type="entry name" value="tRNA-synt_1b"/>
    <property type="match status" value="1"/>
</dbReference>
<dbReference type="InterPro" id="IPR001412">
    <property type="entry name" value="aa-tRNA-synth_I_CS"/>
</dbReference>
<dbReference type="Proteomes" id="UP000053789">
    <property type="component" value="Unassembled WGS sequence"/>
</dbReference>
<evidence type="ECO:0000256" key="2">
    <source>
        <dbReference type="ARBA" id="ARBA00005594"/>
    </source>
</evidence>
<dbReference type="EMBL" id="KN846980">
    <property type="protein sequence ID" value="KIW98479.1"/>
    <property type="molecule type" value="Genomic_DNA"/>
</dbReference>
<dbReference type="AlphaFoldDB" id="A0A0D2IP13"/>
<keyword evidence="4 10" id="KW-0436">Ligase</keyword>
<dbReference type="GO" id="GO:0005759">
    <property type="term" value="C:mitochondrial matrix"/>
    <property type="evidence" value="ECO:0007669"/>
    <property type="project" value="TreeGrafter"/>
</dbReference>
<dbReference type="Gene3D" id="3.40.50.620">
    <property type="entry name" value="HUPs"/>
    <property type="match status" value="1"/>
</dbReference>
<evidence type="ECO:0000256" key="8">
    <source>
        <dbReference type="ARBA" id="ARBA00023146"/>
    </source>
</evidence>
<dbReference type="PROSITE" id="PS00178">
    <property type="entry name" value="AA_TRNA_LIGASE_I"/>
    <property type="match status" value="1"/>
</dbReference>
<keyword evidence="8 10" id="KW-0030">Aminoacyl-tRNA synthetase</keyword>
<evidence type="ECO:0000313" key="12">
    <source>
        <dbReference type="EMBL" id="KIW98479.1"/>
    </source>
</evidence>
<dbReference type="InterPro" id="IPR014729">
    <property type="entry name" value="Rossmann-like_a/b/a_fold"/>
</dbReference>
<name>A0A0D2IP13_CLAB1</name>
<reference evidence="12" key="1">
    <citation type="submission" date="2015-01" db="EMBL/GenBank/DDBJ databases">
        <title>The Genome Sequence of Cladophialophora bantiana CBS 173.52.</title>
        <authorList>
            <consortium name="The Broad Institute Genomics Platform"/>
            <person name="Cuomo C."/>
            <person name="de Hoog S."/>
            <person name="Gorbushina A."/>
            <person name="Stielow B."/>
            <person name="Teixiera M."/>
            <person name="Abouelleil A."/>
            <person name="Chapman S.B."/>
            <person name="Priest M."/>
            <person name="Young S.K."/>
            <person name="Wortman J."/>
            <person name="Nusbaum C."/>
            <person name="Birren B."/>
        </authorList>
    </citation>
    <scope>NUCLEOTIDE SEQUENCE [LARGE SCALE GENOMIC DNA]</scope>
    <source>
        <strain evidence="12">CBS 173.52</strain>
    </source>
</reference>
<feature type="region of interest" description="Disordered" evidence="11">
    <location>
        <begin position="458"/>
        <end position="507"/>
    </location>
</feature>
<organism evidence="12 13">
    <name type="scientific">Cladophialophora bantiana (strain ATCC 10958 / CBS 173.52 / CDC B-1940 / NIH 8579)</name>
    <name type="common">Xylohypha bantiana</name>
    <dbReference type="NCBI Taxonomy" id="1442370"/>
    <lineage>
        <taxon>Eukaryota</taxon>
        <taxon>Fungi</taxon>
        <taxon>Dikarya</taxon>
        <taxon>Ascomycota</taxon>
        <taxon>Pezizomycotina</taxon>
        <taxon>Eurotiomycetes</taxon>
        <taxon>Chaetothyriomycetidae</taxon>
        <taxon>Chaetothyriales</taxon>
        <taxon>Herpotrichiellaceae</taxon>
        <taxon>Cladophialophora</taxon>
    </lineage>
</organism>
<dbReference type="GO" id="GO:0070183">
    <property type="term" value="P:mitochondrial tryptophanyl-tRNA aminoacylation"/>
    <property type="evidence" value="ECO:0007669"/>
    <property type="project" value="TreeGrafter"/>
</dbReference>
<gene>
    <name evidence="12" type="ORF">Z519_00140</name>
</gene>
<evidence type="ECO:0000256" key="4">
    <source>
        <dbReference type="ARBA" id="ARBA00022598"/>
    </source>
</evidence>
<accession>A0A0D2IP13</accession>
<evidence type="ECO:0000256" key="7">
    <source>
        <dbReference type="ARBA" id="ARBA00022917"/>
    </source>
</evidence>
<evidence type="ECO:0000256" key="11">
    <source>
        <dbReference type="SAM" id="MobiDB-lite"/>
    </source>
</evidence>
<keyword evidence="5 10" id="KW-0547">Nucleotide-binding</keyword>
<dbReference type="VEuPathDB" id="FungiDB:Z519_00140"/>
<dbReference type="GO" id="GO:0004830">
    <property type="term" value="F:tryptophan-tRNA ligase activity"/>
    <property type="evidence" value="ECO:0007669"/>
    <property type="project" value="UniProtKB-EC"/>
</dbReference>
<dbReference type="InterPro" id="IPR002306">
    <property type="entry name" value="Trp-tRNA-ligase"/>
</dbReference>
<evidence type="ECO:0000256" key="5">
    <source>
        <dbReference type="ARBA" id="ARBA00022741"/>
    </source>
</evidence>
<dbReference type="PRINTS" id="PR01039">
    <property type="entry name" value="TRNASYNTHTRP"/>
</dbReference>
<dbReference type="OrthoDB" id="15808at2759"/>
<dbReference type="GeneID" id="27693068"/>
<sequence length="507" mass="57569">MPRGLVHLSVRPHLPWKIQCRYITNETELATIKRPQLGEEKQPRIVKKVRDPPSRGTEHDRGRDEVEQHWARMSPSSTIRRAFSGIQPTGVPHLGNYLGALRQWKRLHDQSTDPKFAINYRYEQYFSVVDLHALTSDTPATERLRLRKESYAALLALGLHNNRNTTLFFQSDVPQHTSLMWILSTIASTGYLSRMTQWKSKLNLPENASLESDEATAKLKLGLFSYPVLQAADILLYHRPSIVPVGQDQLQHIEFTRTLARGFNALVKESSGGNVFRIPWPVISPAKRIMSLKRPEQKMSKSDPDPKSRILITDSPEEIHAKLRGAVTDSEPGISFNPERRPGVSNLVEILKHVTESRESSDYIAKDNANVSMRAFKEMIADEIISALSGVRENFLAIMDSGNDRLREEIEWGGAKARRKARMTLDEVQQALGLFGVTLSEEEATRIRERRRQATRKDLGNDLNIESNPFDSDIEDVEFDEELAGKDEERGPLDKEETLRSTGHGKI</sequence>
<dbReference type="InterPro" id="IPR050203">
    <property type="entry name" value="Trp-tRNA_synthetase"/>
</dbReference>
<dbReference type="FunFam" id="1.10.240.10:FF:000002">
    <property type="entry name" value="Tryptophan--tRNA ligase"/>
    <property type="match status" value="1"/>
</dbReference>
<dbReference type="NCBIfam" id="TIGR00233">
    <property type="entry name" value="trpS"/>
    <property type="match status" value="1"/>
</dbReference>
<keyword evidence="13" id="KW-1185">Reference proteome</keyword>
<feature type="compositionally biased region" description="Acidic residues" evidence="11">
    <location>
        <begin position="472"/>
        <end position="482"/>
    </location>
</feature>
<evidence type="ECO:0000256" key="1">
    <source>
        <dbReference type="ARBA" id="ARBA00004173"/>
    </source>
</evidence>
<evidence type="ECO:0000256" key="9">
    <source>
        <dbReference type="ARBA" id="ARBA00030268"/>
    </source>
</evidence>
<evidence type="ECO:0000256" key="10">
    <source>
        <dbReference type="RuleBase" id="RU363036"/>
    </source>
</evidence>
<dbReference type="PANTHER" id="PTHR43766:SF1">
    <property type="entry name" value="TRYPTOPHAN--TRNA LIGASE, MITOCHONDRIAL"/>
    <property type="match status" value="1"/>
</dbReference>